<dbReference type="Pfam" id="PF00528">
    <property type="entry name" value="BPD_transp_1"/>
    <property type="match status" value="1"/>
</dbReference>
<comment type="similarity">
    <text evidence="2">Belongs to the binding-protein-dependent transport system permease family. HisMQ subfamily.</text>
</comment>
<evidence type="ECO:0000256" key="2">
    <source>
        <dbReference type="ARBA" id="ARBA00010072"/>
    </source>
</evidence>
<dbReference type="PROSITE" id="PS50928">
    <property type="entry name" value="ABC_TM1"/>
    <property type="match status" value="1"/>
</dbReference>
<dbReference type="Gene3D" id="1.10.3720.10">
    <property type="entry name" value="MetI-like"/>
    <property type="match status" value="2"/>
</dbReference>
<comment type="subcellular location">
    <subcellularLocation>
        <location evidence="1">Cell inner membrane</location>
        <topology evidence="1">Multi-pass membrane protein</topology>
    </subcellularLocation>
    <subcellularLocation>
        <location evidence="9">Cell membrane</location>
        <topology evidence="9">Multi-pass membrane protein</topology>
    </subcellularLocation>
</comment>
<feature type="transmembrane region" description="Helical" evidence="9">
    <location>
        <begin position="371"/>
        <end position="390"/>
    </location>
</feature>
<dbReference type="InterPro" id="IPR043429">
    <property type="entry name" value="ArtM/GltK/GlnP/TcyL/YhdX-like"/>
</dbReference>
<sequence length="403" mass="43507">MPAKPHPLIASRPPPPDNRRTAYIWRNRALQLVVLAIIGLLVWYLIGNTLANMRARGAHAGFDFLLDPAGFEISEGLFGYESGQPFWRAFLVGLGNTVRVALSSIVVCTVLGTLLGIGRLSRNFLLRSLCTAYVELVRNVPILLQLLMWYFVLSDMLPTSDEALSPLPGLFLSKSGLVFPVPASPLSWIYAGAGLLLGVTASFLHLRRASRVLSDSGRQLPRVWPVVLMVCGGIALGYALGGLIGDTGWAFDLPEKSEINISGGAAVTPEFLAVFLGLSTYTAAFVAEVVRAGVQSVQHGQLEAARALGLGRVQQLRLVILPQAMRVILPSLTNQYLNLTKNSSLAVAVGYPDLVSIANTSLNQTGRAFECVAIIMAVYVSLSILTALFMHRFNRRADLKGLA</sequence>
<dbReference type="PANTHER" id="PTHR30614:SF37">
    <property type="entry name" value="AMINO-ACID ABC TRANSPORTER PERMEASE PROTEIN YHDX-RELATED"/>
    <property type="match status" value="1"/>
</dbReference>
<evidence type="ECO:0000256" key="8">
    <source>
        <dbReference type="ARBA" id="ARBA00023136"/>
    </source>
</evidence>
<evidence type="ECO:0000256" key="4">
    <source>
        <dbReference type="ARBA" id="ARBA00022475"/>
    </source>
</evidence>
<evidence type="ECO:0000256" key="6">
    <source>
        <dbReference type="ARBA" id="ARBA00022970"/>
    </source>
</evidence>
<feature type="transmembrane region" description="Helical" evidence="9">
    <location>
        <begin position="271"/>
        <end position="290"/>
    </location>
</feature>
<dbReference type="SUPFAM" id="SSF161098">
    <property type="entry name" value="MetI-like"/>
    <property type="match status" value="1"/>
</dbReference>
<evidence type="ECO:0000256" key="1">
    <source>
        <dbReference type="ARBA" id="ARBA00004429"/>
    </source>
</evidence>
<feature type="transmembrane region" description="Helical" evidence="9">
    <location>
        <begin position="132"/>
        <end position="152"/>
    </location>
</feature>
<feature type="domain" description="ABC transmembrane type-1" evidence="10">
    <location>
        <begin position="94"/>
        <end position="390"/>
    </location>
</feature>
<feature type="transmembrane region" description="Helical" evidence="9">
    <location>
        <begin position="100"/>
        <end position="120"/>
    </location>
</feature>
<evidence type="ECO:0000313" key="12">
    <source>
        <dbReference type="Proteomes" id="UP001331561"/>
    </source>
</evidence>
<dbReference type="RefSeq" id="WP_327601195.1">
    <property type="nucleotide sequence ID" value="NZ_JAYXHS010000005.1"/>
</dbReference>
<dbReference type="NCBIfam" id="TIGR01726">
    <property type="entry name" value="HEQRo_perm_3TM"/>
    <property type="match status" value="1"/>
</dbReference>
<evidence type="ECO:0000256" key="5">
    <source>
        <dbReference type="ARBA" id="ARBA00022692"/>
    </source>
</evidence>
<keyword evidence="3 9" id="KW-0813">Transport</keyword>
<evidence type="ECO:0000259" key="10">
    <source>
        <dbReference type="PROSITE" id="PS50928"/>
    </source>
</evidence>
<reference evidence="11 12" key="1">
    <citation type="submission" date="2024-01" db="EMBL/GenBank/DDBJ databases">
        <title>Uliginosibacterium soil sp. nov.</title>
        <authorList>
            <person name="Lv Y."/>
        </authorList>
    </citation>
    <scope>NUCLEOTIDE SEQUENCE [LARGE SCALE GENOMIC DNA]</scope>
    <source>
        <strain evidence="11 12">H3</strain>
    </source>
</reference>
<accession>A0ABU6K9D9</accession>
<keyword evidence="5 9" id="KW-0812">Transmembrane</keyword>
<gene>
    <name evidence="11" type="ORF">VVD49_20975</name>
</gene>
<dbReference type="InterPro" id="IPR010065">
    <property type="entry name" value="AA_ABC_transptr_permease_3TM"/>
</dbReference>
<feature type="transmembrane region" description="Helical" evidence="9">
    <location>
        <begin position="226"/>
        <end position="251"/>
    </location>
</feature>
<keyword evidence="7 9" id="KW-1133">Transmembrane helix</keyword>
<organism evidence="11 12">
    <name type="scientific">Uliginosibacterium silvisoli</name>
    <dbReference type="NCBI Taxonomy" id="3114758"/>
    <lineage>
        <taxon>Bacteria</taxon>
        <taxon>Pseudomonadati</taxon>
        <taxon>Pseudomonadota</taxon>
        <taxon>Betaproteobacteria</taxon>
        <taxon>Rhodocyclales</taxon>
        <taxon>Zoogloeaceae</taxon>
        <taxon>Uliginosibacterium</taxon>
    </lineage>
</organism>
<dbReference type="InterPro" id="IPR035906">
    <property type="entry name" value="MetI-like_sf"/>
</dbReference>
<feature type="transmembrane region" description="Helical" evidence="9">
    <location>
        <begin position="187"/>
        <end position="206"/>
    </location>
</feature>
<keyword evidence="12" id="KW-1185">Reference proteome</keyword>
<evidence type="ECO:0000313" key="11">
    <source>
        <dbReference type="EMBL" id="MEC5388221.1"/>
    </source>
</evidence>
<dbReference type="Proteomes" id="UP001331561">
    <property type="component" value="Unassembled WGS sequence"/>
</dbReference>
<comment type="caution">
    <text evidence="11">The sequence shown here is derived from an EMBL/GenBank/DDBJ whole genome shotgun (WGS) entry which is preliminary data.</text>
</comment>
<name>A0ABU6K9D9_9RHOO</name>
<feature type="transmembrane region" description="Helical" evidence="9">
    <location>
        <begin position="29"/>
        <end position="46"/>
    </location>
</feature>
<dbReference type="EMBL" id="JAYXHS010000005">
    <property type="protein sequence ID" value="MEC5388221.1"/>
    <property type="molecule type" value="Genomic_DNA"/>
</dbReference>
<keyword evidence="4" id="KW-1003">Cell membrane</keyword>
<dbReference type="InterPro" id="IPR000515">
    <property type="entry name" value="MetI-like"/>
</dbReference>
<evidence type="ECO:0000256" key="3">
    <source>
        <dbReference type="ARBA" id="ARBA00022448"/>
    </source>
</evidence>
<evidence type="ECO:0000256" key="9">
    <source>
        <dbReference type="RuleBase" id="RU363032"/>
    </source>
</evidence>
<dbReference type="PANTHER" id="PTHR30614">
    <property type="entry name" value="MEMBRANE COMPONENT OF AMINO ACID ABC TRANSPORTER"/>
    <property type="match status" value="1"/>
</dbReference>
<keyword evidence="8 9" id="KW-0472">Membrane</keyword>
<keyword evidence="6" id="KW-0029">Amino-acid transport</keyword>
<protein>
    <submittedName>
        <fullName evidence="11">ABC transporter permease subunit</fullName>
    </submittedName>
</protein>
<proteinExistence type="inferred from homology"/>
<evidence type="ECO:0000256" key="7">
    <source>
        <dbReference type="ARBA" id="ARBA00022989"/>
    </source>
</evidence>
<dbReference type="CDD" id="cd06261">
    <property type="entry name" value="TM_PBP2"/>
    <property type="match status" value="1"/>
</dbReference>